<dbReference type="AlphaFoldDB" id="A0A0C3FBS4"/>
<sequence length="63" mass="7055">MEFAWESVGGTLSVTFRSSFGLPICFLISFNLEVTWNPSNGDTKVAESLHVSWAFDWVARIEA</sequence>
<name>A0A0C3FBS4_PILCF</name>
<dbReference type="EMBL" id="KN833026">
    <property type="protein sequence ID" value="KIM77324.1"/>
    <property type="molecule type" value="Genomic_DNA"/>
</dbReference>
<evidence type="ECO:0000313" key="1">
    <source>
        <dbReference type="EMBL" id="KIM77324.1"/>
    </source>
</evidence>
<accession>A0A0C3FBS4</accession>
<gene>
    <name evidence="1" type="ORF">PILCRDRAFT_12142</name>
</gene>
<proteinExistence type="predicted"/>
<evidence type="ECO:0000313" key="2">
    <source>
        <dbReference type="Proteomes" id="UP000054166"/>
    </source>
</evidence>
<dbReference type="Proteomes" id="UP000054166">
    <property type="component" value="Unassembled WGS sequence"/>
</dbReference>
<reference evidence="1 2" key="1">
    <citation type="submission" date="2014-04" db="EMBL/GenBank/DDBJ databases">
        <authorList>
            <consortium name="DOE Joint Genome Institute"/>
            <person name="Kuo A."/>
            <person name="Tarkka M."/>
            <person name="Buscot F."/>
            <person name="Kohler A."/>
            <person name="Nagy L.G."/>
            <person name="Floudas D."/>
            <person name="Copeland A."/>
            <person name="Barry K.W."/>
            <person name="Cichocki N."/>
            <person name="Veneault-Fourrey C."/>
            <person name="LaButti K."/>
            <person name="Lindquist E.A."/>
            <person name="Lipzen A."/>
            <person name="Lundell T."/>
            <person name="Morin E."/>
            <person name="Murat C."/>
            <person name="Sun H."/>
            <person name="Tunlid A."/>
            <person name="Henrissat B."/>
            <person name="Grigoriev I.V."/>
            <person name="Hibbett D.S."/>
            <person name="Martin F."/>
            <person name="Nordberg H.P."/>
            <person name="Cantor M.N."/>
            <person name="Hua S.X."/>
        </authorList>
    </citation>
    <scope>NUCLEOTIDE SEQUENCE [LARGE SCALE GENOMIC DNA]</scope>
    <source>
        <strain evidence="1 2">F 1598</strain>
    </source>
</reference>
<organism evidence="1 2">
    <name type="scientific">Piloderma croceum (strain F 1598)</name>
    <dbReference type="NCBI Taxonomy" id="765440"/>
    <lineage>
        <taxon>Eukaryota</taxon>
        <taxon>Fungi</taxon>
        <taxon>Dikarya</taxon>
        <taxon>Basidiomycota</taxon>
        <taxon>Agaricomycotina</taxon>
        <taxon>Agaricomycetes</taxon>
        <taxon>Agaricomycetidae</taxon>
        <taxon>Atheliales</taxon>
        <taxon>Atheliaceae</taxon>
        <taxon>Piloderma</taxon>
    </lineage>
</organism>
<protein>
    <submittedName>
        <fullName evidence="1">Uncharacterized protein</fullName>
    </submittedName>
</protein>
<reference evidence="2" key="2">
    <citation type="submission" date="2015-01" db="EMBL/GenBank/DDBJ databases">
        <title>Evolutionary Origins and Diversification of the Mycorrhizal Mutualists.</title>
        <authorList>
            <consortium name="DOE Joint Genome Institute"/>
            <consortium name="Mycorrhizal Genomics Consortium"/>
            <person name="Kohler A."/>
            <person name="Kuo A."/>
            <person name="Nagy L.G."/>
            <person name="Floudas D."/>
            <person name="Copeland A."/>
            <person name="Barry K.W."/>
            <person name="Cichocki N."/>
            <person name="Veneault-Fourrey C."/>
            <person name="LaButti K."/>
            <person name="Lindquist E.A."/>
            <person name="Lipzen A."/>
            <person name="Lundell T."/>
            <person name="Morin E."/>
            <person name="Murat C."/>
            <person name="Riley R."/>
            <person name="Ohm R."/>
            <person name="Sun H."/>
            <person name="Tunlid A."/>
            <person name="Henrissat B."/>
            <person name="Grigoriev I.V."/>
            <person name="Hibbett D.S."/>
            <person name="Martin F."/>
        </authorList>
    </citation>
    <scope>NUCLEOTIDE SEQUENCE [LARGE SCALE GENOMIC DNA]</scope>
    <source>
        <strain evidence="2">F 1598</strain>
    </source>
</reference>
<dbReference type="HOGENOM" id="CLU_2886646_0_0_1"/>
<dbReference type="InParanoid" id="A0A0C3FBS4"/>
<keyword evidence="2" id="KW-1185">Reference proteome</keyword>